<dbReference type="Proteomes" id="UP000265750">
    <property type="component" value="Unassembled WGS sequence"/>
</dbReference>
<dbReference type="OrthoDB" id="7781876at2"/>
<accession>A0A3A1WJ42</accession>
<evidence type="ECO:0000256" key="3">
    <source>
        <dbReference type="ARBA" id="ARBA00023125"/>
    </source>
</evidence>
<evidence type="ECO:0000259" key="5">
    <source>
        <dbReference type="PROSITE" id="PS50931"/>
    </source>
</evidence>
<evidence type="ECO:0000313" key="7">
    <source>
        <dbReference type="Proteomes" id="UP000265750"/>
    </source>
</evidence>
<dbReference type="InterPro" id="IPR000847">
    <property type="entry name" value="LysR_HTH_N"/>
</dbReference>
<evidence type="ECO:0000256" key="2">
    <source>
        <dbReference type="ARBA" id="ARBA00023015"/>
    </source>
</evidence>
<dbReference type="Gene3D" id="3.40.190.290">
    <property type="match status" value="1"/>
</dbReference>
<dbReference type="PANTHER" id="PTHR30126">
    <property type="entry name" value="HTH-TYPE TRANSCRIPTIONAL REGULATOR"/>
    <property type="match status" value="1"/>
</dbReference>
<comment type="caution">
    <text evidence="6">The sequence shown here is derived from an EMBL/GenBank/DDBJ whole genome shotgun (WGS) entry which is preliminary data.</text>
</comment>
<proteinExistence type="inferred from homology"/>
<keyword evidence="4" id="KW-0804">Transcription</keyword>
<reference evidence="7" key="1">
    <citation type="submission" date="2018-09" db="EMBL/GenBank/DDBJ databases">
        <authorList>
            <person name="Tuo L."/>
        </authorList>
    </citation>
    <scope>NUCLEOTIDE SEQUENCE [LARGE SCALE GENOMIC DNA]</scope>
    <source>
        <strain evidence="7">M2BS4Y-1</strain>
    </source>
</reference>
<gene>
    <name evidence="6" type="ORF">D3218_14610</name>
</gene>
<dbReference type="SUPFAM" id="SSF46785">
    <property type="entry name" value="Winged helix' DNA-binding domain"/>
    <property type="match status" value="2"/>
</dbReference>
<evidence type="ECO:0000256" key="4">
    <source>
        <dbReference type="ARBA" id="ARBA00023163"/>
    </source>
</evidence>
<dbReference type="InterPro" id="IPR036390">
    <property type="entry name" value="WH_DNA-bd_sf"/>
</dbReference>
<organism evidence="6 7">
    <name type="scientific">Aureimonas flava</name>
    <dbReference type="NCBI Taxonomy" id="2320271"/>
    <lineage>
        <taxon>Bacteria</taxon>
        <taxon>Pseudomonadati</taxon>
        <taxon>Pseudomonadota</taxon>
        <taxon>Alphaproteobacteria</taxon>
        <taxon>Hyphomicrobiales</taxon>
        <taxon>Aurantimonadaceae</taxon>
        <taxon>Aureimonas</taxon>
    </lineage>
</organism>
<dbReference type="Gene3D" id="1.10.10.10">
    <property type="entry name" value="Winged helix-like DNA-binding domain superfamily/Winged helix DNA-binding domain"/>
    <property type="match status" value="2"/>
</dbReference>
<dbReference type="Pfam" id="PF00126">
    <property type="entry name" value="HTH_1"/>
    <property type="match status" value="1"/>
</dbReference>
<evidence type="ECO:0000256" key="1">
    <source>
        <dbReference type="ARBA" id="ARBA00009437"/>
    </source>
</evidence>
<dbReference type="PROSITE" id="PS50931">
    <property type="entry name" value="HTH_LYSR"/>
    <property type="match status" value="1"/>
</dbReference>
<keyword evidence="2" id="KW-0805">Transcription regulation</keyword>
<name>A0A3A1WJ42_9HYPH</name>
<keyword evidence="3" id="KW-0238">DNA-binding</keyword>
<dbReference type="GO" id="GO:0000976">
    <property type="term" value="F:transcription cis-regulatory region binding"/>
    <property type="evidence" value="ECO:0007669"/>
    <property type="project" value="TreeGrafter"/>
</dbReference>
<dbReference type="AlphaFoldDB" id="A0A3A1WJ42"/>
<dbReference type="EMBL" id="QYRN01000007">
    <property type="protein sequence ID" value="RIX99693.1"/>
    <property type="molecule type" value="Genomic_DNA"/>
</dbReference>
<evidence type="ECO:0000313" key="6">
    <source>
        <dbReference type="EMBL" id="RIX99693.1"/>
    </source>
</evidence>
<sequence length="436" mass="45914">MPPGSGERLKARGNGRRGGMNIDNFALVHRVLTSGGIRAAAQDLGCPASTVAAALNRFQSRIATELVSFSGTRLLLTLEGRRLVGPLGRLAELGAAVETLGGDSNGTDGATGTGNEAKPLRPAVSVSMVLRFLAICRHGSIRSAAIATGLGQPQLTRQMKQFEAAVGGALFTRRRTGVEPTVLGRRLLPLAEEIEAQWLAVNNGSSERFRRDSTRIRLGAVNALGFESRLSRMLALLVAEWPKRRPGLQLFVSAGTAEELIAGLRTGQYDLALLDTQAVPEEMQGTVVSRSPLAVVSSFELAARHAGGLADLLANAPVAAPSLRNGLRQRIDMLVENALAGAGAPRRRVAVTEVDMLPVIASLVAEHAHVSVLPVSSLAGLEPHVSSTVLDEGYDMFLSLVQSRSGVADGAMRTALAILEAHRLIEAEPSPRAPAS</sequence>
<dbReference type="PANTHER" id="PTHR30126:SF40">
    <property type="entry name" value="HTH-TYPE TRANSCRIPTIONAL REGULATOR GLTR"/>
    <property type="match status" value="1"/>
</dbReference>
<dbReference type="SUPFAM" id="SSF53850">
    <property type="entry name" value="Periplasmic binding protein-like II"/>
    <property type="match status" value="1"/>
</dbReference>
<protein>
    <submittedName>
        <fullName evidence="6">LysR family transcriptional regulator</fullName>
    </submittedName>
</protein>
<dbReference type="GO" id="GO:0003700">
    <property type="term" value="F:DNA-binding transcription factor activity"/>
    <property type="evidence" value="ECO:0007669"/>
    <property type="project" value="InterPro"/>
</dbReference>
<keyword evidence="7" id="KW-1185">Reference proteome</keyword>
<comment type="similarity">
    <text evidence="1">Belongs to the LysR transcriptional regulatory family.</text>
</comment>
<dbReference type="Pfam" id="PF03466">
    <property type="entry name" value="LysR_substrate"/>
    <property type="match status" value="1"/>
</dbReference>
<dbReference type="InterPro" id="IPR005119">
    <property type="entry name" value="LysR_subst-bd"/>
</dbReference>
<feature type="domain" description="HTH lysR-type" evidence="5">
    <location>
        <begin position="132"/>
        <end position="181"/>
    </location>
</feature>
<dbReference type="InterPro" id="IPR036388">
    <property type="entry name" value="WH-like_DNA-bd_sf"/>
</dbReference>